<name>A0A653C0R1_CALMS</name>
<keyword evidence="3" id="KW-1185">Reference proteome</keyword>
<evidence type="ECO:0000313" key="3">
    <source>
        <dbReference type="Proteomes" id="UP000410492"/>
    </source>
</evidence>
<sequence length="115" mass="11215">MKVVSLGLVLVLGCFCVLEATVLRKGITINKQVSIGIGGGGGYPGGGYGGHPGGGYGGGFGKGIGGGVGHGGYAQQPHFVNPGYGGGNGGGRGGGFGGGEILFHVCHMSFEMFVK</sequence>
<reference evidence="2 3" key="1">
    <citation type="submission" date="2019-01" db="EMBL/GenBank/DDBJ databases">
        <authorList>
            <person name="Sayadi A."/>
        </authorList>
    </citation>
    <scope>NUCLEOTIDE SEQUENCE [LARGE SCALE GENOMIC DNA]</scope>
</reference>
<organism evidence="2 3">
    <name type="scientific">Callosobruchus maculatus</name>
    <name type="common">Southern cowpea weevil</name>
    <name type="synonym">Pulse bruchid</name>
    <dbReference type="NCBI Taxonomy" id="64391"/>
    <lineage>
        <taxon>Eukaryota</taxon>
        <taxon>Metazoa</taxon>
        <taxon>Ecdysozoa</taxon>
        <taxon>Arthropoda</taxon>
        <taxon>Hexapoda</taxon>
        <taxon>Insecta</taxon>
        <taxon>Pterygota</taxon>
        <taxon>Neoptera</taxon>
        <taxon>Endopterygota</taxon>
        <taxon>Coleoptera</taxon>
        <taxon>Polyphaga</taxon>
        <taxon>Cucujiformia</taxon>
        <taxon>Chrysomeloidea</taxon>
        <taxon>Chrysomelidae</taxon>
        <taxon>Bruchinae</taxon>
        <taxon>Bruchini</taxon>
        <taxon>Callosobruchus</taxon>
    </lineage>
</organism>
<proteinExistence type="predicted"/>
<gene>
    <name evidence="2" type="ORF">CALMAC_LOCUS5187</name>
</gene>
<protein>
    <submittedName>
        <fullName evidence="2">Uncharacterized protein</fullName>
    </submittedName>
</protein>
<dbReference type="OrthoDB" id="10671046at2759"/>
<feature type="signal peptide" evidence="1">
    <location>
        <begin position="1"/>
        <end position="20"/>
    </location>
</feature>
<dbReference type="Proteomes" id="UP000410492">
    <property type="component" value="Unassembled WGS sequence"/>
</dbReference>
<evidence type="ECO:0000256" key="1">
    <source>
        <dbReference type="SAM" id="SignalP"/>
    </source>
</evidence>
<keyword evidence="1" id="KW-0732">Signal</keyword>
<evidence type="ECO:0000313" key="2">
    <source>
        <dbReference type="EMBL" id="VEN41322.1"/>
    </source>
</evidence>
<feature type="chain" id="PRO_5024914206" evidence="1">
    <location>
        <begin position="21"/>
        <end position="115"/>
    </location>
</feature>
<dbReference type="AlphaFoldDB" id="A0A653C0R1"/>
<accession>A0A653C0R1</accession>
<dbReference type="EMBL" id="CAACVG010006734">
    <property type="protein sequence ID" value="VEN41322.1"/>
    <property type="molecule type" value="Genomic_DNA"/>
</dbReference>